<sequence>MNRHVAQGGAGLAFVVYPEALLQMPVPQLWSILFFLMLFILGLGSQFAGIEAINTAIVDQWPHLRKRYWMVTAGTCFTCFILGLPMCFSGGVYLFTLLDWNTASWAILIIGIAEVTSVSWSYGINRAMRDLAAMDMKLNIVLRYYWKFTWTFSVPLTSLAVLIFVFTAWTPPQYEDYVFPMFADAIGWLVGISTLIFLPVGMCWALWKGYRGKELFTPTSKWKPQQKGLETLNSITENVKRNGTDNPAYIS</sequence>
<feature type="transmembrane region" description="Helical" evidence="9">
    <location>
        <begin position="29"/>
        <end position="48"/>
    </location>
</feature>
<evidence type="ECO:0000256" key="2">
    <source>
        <dbReference type="ARBA" id="ARBA00006459"/>
    </source>
</evidence>
<dbReference type="PRINTS" id="PR00176">
    <property type="entry name" value="NANEUSMPORT"/>
</dbReference>
<dbReference type="GO" id="GO:0005283">
    <property type="term" value="F:amino acid:sodium symporter activity"/>
    <property type="evidence" value="ECO:0007669"/>
    <property type="project" value="TreeGrafter"/>
</dbReference>
<dbReference type="GO" id="GO:0015187">
    <property type="term" value="F:glycine transmembrane transporter activity"/>
    <property type="evidence" value="ECO:0007669"/>
    <property type="project" value="TreeGrafter"/>
</dbReference>
<proteinExistence type="inferred from homology"/>
<dbReference type="SUPFAM" id="SSF161070">
    <property type="entry name" value="SNF-like"/>
    <property type="match status" value="1"/>
</dbReference>
<feature type="transmembrane region" description="Helical" evidence="9">
    <location>
        <begin position="144"/>
        <end position="166"/>
    </location>
</feature>
<keyword evidence="8" id="KW-0479">Metal-binding</keyword>
<keyword evidence="7 9" id="KW-0472">Membrane</keyword>
<dbReference type="PANTHER" id="PTHR11616">
    <property type="entry name" value="SODIUM/CHLORIDE DEPENDENT TRANSPORTER"/>
    <property type="match status" value="1"/>
</dbReference>
<keyword evidence="5" id="KW-0769">Symport</keyword>
<evidence type="ECO:0000256" key="3">
    <source>
        <dbReference type="ARBA" id="ARBA00022448"/>
    </source>
</evidence>
<dbReference type="GO" id="GO:0046872">
    <property type="term" value="F:metal ion binding"/>
    <property type="evidence" value="ECO:0007669"/>
    <property type="project" value="UniProtKB-KW"/>
</dbReference>
<name>A0AAU9V2U2_EUPED</name>
<comment type="similarity">
    <text evidence="2">Belongs to the sodium:neurotransmitter symporter (SNF) (TC 2.A.22) family.</text>
</comment>
<dbReference type="PROSITE" id="PS50267">
    <property type="entry name" value="NA_NEUROTRAN_SYMP_3"/>
    <property type="match status" value="1"/>
</dbReference>
<reference evidence="10" key="1">
    <citation type="submission" date="2022-03" db="EMBL/GenBank/DDBJ databases">
        <authorList>
            <person name="Tunstrom K."/>
        </authorList>
    </citation>
    <scope>NUCLEOTIDE SEQUENCE</scope>
</reference>
<dbReference type="EMBL" id="CAKOGL010000028">
    <property type="protein sequence ID" value="CAH2105839.1"/>
    <property type="molecule type" value="Genomic_DNA"/>
</dbReference>
<evidence type="ECO:0000256" key="5">
    <source>
        <dbReference type="ARBA" id="ARBA00022847"/>
    </source>
</evidence>
<evidence type="ECO:0000256" key="8">
    <source>
        <dbReference type="PIRSR" id="PIRSR600175-1"/>
    </source>
</evidence>
<evidence type="ECO:0000313" key="10">
    <source>
        <dbReference type="EMBL" id="CAH2105839.1"/>
    </source>
</evidence>
<feature type="binding site" evidence="8">
    <location>
        <position position="45"/>
    </location>
    <ligand>
        <name>Na(+)</name>
        <dbReference type="ChEBI" id="CHEBI:29101"/>
        <label>1</label>
    </ligand>
</feature>
<dbReference type="InterPro" id="IPR000175">
    <property type="entry name" value="Na/ntran_symport"/>
</dbReference>
<evidence type="ECO:0000313" key="11">
    <source>
        <dbReference type="Proteomes" id="UP001153954"/>
    </source>
</evidence>
<gene>
    <name evidence="10" type="ORF">EEDITHA_LOCUS20047</name>
</gene>
<keyword evidence="8" id="KW-0915">Sodium</keyword>
<dbReference type="GO" id="GO:0005886">
    <property type="term" value="C:plasma membrane"/>
    <property type="evidence" value="ECO:0007669"/>
    <property type="project" value="TreeGrafter"/>
</dbReference>
<evidence type="ECO:0000256" key="4">
    <source>
        <dbReference type="ARBA" id="ARBA00022692"/>
    </source>
</evidence>
<organism evidence="10 11">
    <name type="scientific">Euphydryas editha</name>
    <name type="common">Edith's checkerspot</name>
    <dbReference type="NCBI Taxonomy" id="104508"/>
    <lineage>
        <taxon>Eukaryota</taxon>
        <taxon>Metazoa</taxon>
        <taxon>Ecdysozoa</taxon>
        <taxon>Arthropoda</taxon>
        <taxon>Hexapoda</taxon>
        <taxon>Insecta</taxon>
        <taxon>Pterygota</taxon>
        <taxon>Neoptera</taxon>
        <taxon>Endopterygota</taxon>
        <taxon>Lepidoptera</taxon>
        <taxon>Glossata</taxon>
        <taxon>Ditrysia</taxon>
        <taxon>Papilionoidea</taxon>
        <taxon>Nymphalidae</taxon>
        <taxon>Nymphalinae</taxon>
        <taxon>Euphydryas</taxon>
    </lineage>
</organism>
<evidence type="ECO:0000256" key="9">
    <source>
        <dbReference type="SAM" id="Phobius"/>
    </source>
</evidence>
<evidence type="ECO:0000256" key="7">
    <source>
        <dbReference type="ARBA" id="ARBA00023136"/>
    </source>
</evidence>
<dbReference type="PANTHER" id="PTHR11616:SF236">
    <property type="entry name" value="TRANSPORTER"/>
    <property type="match status" value="1"/>
</dbReference>
<keyword evidence="11" id="KW-1185">Reference proteome</keyword>
<dbReference type="GO" id="GO:0015179">
    <property type="term" value="F:L-amino acid transmembrane transporter activity"/>
    <property type="evidence" value="ECO:0007669"/>
    <property type="project" value="TreeGrafter"/>
</dbReference>
<dbReference type="InterPro" id="IPR037272">
    <property type="entry name" value="SNS_sf"/>
</dbReference>
<feature type="binding site" evidence="8">
    <location>
        <position position="41"/>
    </location>
    <ligand>
        <name>Na(+)</name>
        <dbReference type="ChEBI" id="CHEBI:29101"/>
        <label>1</label>
    </ligand>
</feature>
<dbReference type="Pfam" id="PF00209">
    <property type="entry name" value="SNF"/>
    <property type="match status" value="1"/>
</dbReference>
<comment type="subcellular location">
    <subcellularLocation>
        <location evidence="1">Membrane</location>
        <topology evidence="1">Multi-pass membrane protein</topology>
    </subcellularLocation>
</comment>
<dbReference type="GO" id="GO:0089718">
    <property type="term" value="P:amino acid import across plasma membrane"/>
    <property type="evidence" value="ECO:0007669"/>
    <property type="project" value="TreeGrafter"/>
</dbReference>
<protein>
    <submittedName>
        <fullName evidence="10">Uncharacterized protein</fullName>
    </submittedName>
</protein>
<dbReference type="AlphaFoldDB" id="A0AAU9V2U2"/>
<comment type="caution">
    <text evidence="10">The sequence shown here is derived from an EMBL/GenBank/DDBJ whole genome shotgun (WGS) entry which is preliminary data.</text>
</comment>
<keyword evidence="4 9" id="KW-0812">Transmembrane</keyword>
<keyword evidence="6 9" id="KW-1133">Transmembrane helix</keyword>
<keyword evidence="3" id="KW-0813">Transport</keyword>
<feature type="transmembrane region" description="Helical" evidence="9">
    <location>
        <begin position="186"/>
        <end position="207"/>
    </location>
</feature>
<accession>A0AAU9V2U2</accession>
<evidence type="ECO:0000256" key="6">
    <source>
        <dbReference type="ARBA" id="ARBA00022989"/>
    </source>
</evidence>
<feature type="transmembrane region" description="Helical" evidence="9">
    <location>
        <begin position="102"/>
        <end position="123"/>
    </location>
</feature>
<dbReference type="Proteomes" id="UP001153954">
    <property type="component" value="Unassembled WGS sequence"/>
</dbReference>
<feature type="transmembrane region" description="Helical" evidence="9">
    <location>
        <begin position="68"/>
        <end position="96"/>
    </location>
</feature>
<evidence type="ECO:0000256" key="1">
    <source>
        <dbReference type="ARBA" id="ARBA00004141"/>
    </source>
</evidence>